<evidence type="ECO:0000256" key="3">
    <source>
        <dbReference type="ARBA" id="ARBA00022448"/>
    </source>
</evidence>
<keyword evidence="4" id="KW-1003">Cell membrane</keyword>
<feature type="transmembrane region" description="Helical" evidence="8">
    <location>
        <begin position="122"/>
        <end position="143"/>
    </location>
</feature>
<dbReference type="GO" id="GO:0042910">
    <property type="term" value="F:xenobiotic transmembrane transporter activity"/>
    <property type="evidence" value="ECO:0007669"/>
    <property type="project" value="InterPro"/>
</dbReference>
<organism evidence="10 11">
    <name type="scientific">Ferrimonas aestuarii</name>
    <dbReference type="NCBI Taxonomy" id="2569539"/>
    <lineage>
        <taxon>Bacteria</taxon>
        <taxon>Pseudomonadati</taxon>
        <taxon>Pseudomonadota</taxon>
        <taxon>Gammaproteobacteria</taxon>
        <taxon>Alteromonadales</taxon>
        <taxon>Ferrimonadaceae</taxon>
        <taxon>Ferrimonas</taxon>
    </lineage>
</organism>
<dbReference type="InterPro" id="IPR036259">
    <property type="entry name" value="MFS_trans_sf"/>
</dbReference>
<feature type="domain" description="Major facilitator superfamily (MFS) profile" evidence="9">
    <location>
        <begin position="28"/>
        <end position="415"/>
    </location>
</feature>
<evidence type="ECO:0000256" key="1">
    <source>
        <dbReference type="ARBA" id="ARBA00004651"/>
    </source>
</evidence>
<feature type="transmembrane region" description="Helical" evidence="8">
    <location>
        <begin position="97"/>
        <end position="116"/>
    </location>
</feature>
<dbReference type="InterPro" id="IPR020846">
    <property type="entry name" value="MFS_dom"/>
</dbReference>
<dbReference type="InterPro" id="IPR004812">
    <property type="entry name" value="Efflux_drug-R_Bcr/CmlA"/>
</dbReference>
<feature type="transmembrane region" description="Helical" evidence="8">
    <location>
        <begin position="155"/>
        <end position="179"/>
    </location>
</feature>
<dbReference type="Gene3D" id="1.20.1720.10">
    <property type="entry name" value="Multidrug resistance protein D"/>
    <property type="match status" value="1"/>
</dbReference>
<reference evidence="10 11" key="1">
    <citation type="submission" date="2019-04" db="EMBL/GenBank/DDBJ databases">
        <authorList>
            <person name="Hwang J.C."/>
        </authorList>
    </citation>
    <scope>NUCLEOTIDE SEQUENCE [LARGE SCALE GENOMIC DNA]</scope>
    <source>
        <strain evidence="10 11">IMCC35002</strain>
    </source>
</reference>
<dbReference type="NCBIfam" id="TIGR00710">
    <property type="entry name" value="efflux_Bcr_CflA"/>
    <property type="match status" value="1"/>
</dbReference>
<name>A0A4U1BQL9_9GAMM</name>
<feature type="transmembrane region" description="Helical" evidence="8">
    <location>
        <begin position="393"/>
        <end position="411"/>
    </location>
</feature>
<keyword evidence="8" id="KW-0997">Cell inner membrane</keyword>
<dbReference type="AlphaFoldDB" id="A0A4U1BQL9"/>
<evidence type="ECO:0000256" key="8">
    <source>
        <dbReference type="RuleBase" id="RU365088"/>
    </source>
</evidence>
<dbReference type="GO" id="GO:1990961">
    <property type="term" value="P:xenobiotic detoxification by transmembrane export across the plasma membrane"/>
    <property type="evidence" value="ECO:0007669"/>
    <property type="project" value="InterPro"/>
</dbReference>
<dbReference type="InterPro" id="IPR011701">
    <property type="entry name" value="MFS"/>
</dbReference>
<evidence type="ECO:0000256" key="6">
    <source>
        <dbReference type="ARBA" id="ARBA00022989"/>
    </source>
</evidence>
<feature type="transmembrane region" description="Helical" evidence="8">
    <location>
        <begin position="238"/>
        <end position="261"/>
    </location>
</feature>
<dbReference type="OrthoDB" id="9814303at2"/>
<comment type="caution">
    <text evidence="10">The sequence shown here is derived from an EMBL/GenBank/DDBJ whole genome shotgun (WGS) entry which is preliminary data.</text>
</comment>
<keyword evidence="11" id="KW-1185">Reference proteome</keyword>
<keyword evidence="6 8" id="KW-1133">Transmembrane helix</keyword>
<feature type="transmembrane region" description="Helical" evidence="8">
    <location>
        <begin position="304"/>
        <end position="322"/>
    </location>
</feature>
<dbReference type="GO" id="GO:0015385">
    <property type="term" value="F:sodium:proton antiporter activity"/>
    <property type="evidence" value="ECO:0007669"/>
    <property type="project" value="TreeGrafter"/>
</dbReference>
<dbReference type="PANTHER" id="PTHR23502:SF132">
    <property type="entry name" value="POLYAMINE TRANSPORTER 2-RELATED"/>
    <property type="match status" value="1"/>
</dbReference>
<comment type="subcellular location">
    <subcellularLocation>
        <location evidence="8">Cell inner membrane</location>
        <topology evidence="8">Multi-pass membrane protein</topology>
    </subcellularLocation>
    <subcellularLocation>
        <location evidence="1">Cell membrane</location>
        <topology evidence="1">Multi-pass membrane protein</topology>
    </subcellularLocation>
</comment>
<evidence type="ECO:0000256" key="4">
    <source>
        <dbReference type="ARBA" id="ARBA00022475"/>
    </source>
</evidence>
<dbReference type="NCBIfam" id="NF008314">
    <property type="entry name" value="PRK11102.1"/>
    <property type="match status" value="1"/>
</dbReference>
<evidence type="ECO:0000313" key="11">
    <source>
        <dbReference type="Proteomes" id="UP000305675"/>
    </source>
</evidence>
<evidence type="ECO:0000256" key="5">
    <source>
        <dbReference type="ARBA" id="ARBA00022692"/>
    </source>
</evidence>
<feature type="transmembrane region" description="Helical" evidence="8">
    <location>
        <begin position="273"/>
        <end position="292"/>
    </location>
</feature>
<feature type="transmembrane region" description="Helical" evidence="8">
    <location>
        <begin position="185"/>
        <end position="206"/>
    </location>
</feature>
<evidence type="ECO:0000259" key="9">
    <source>
        <dbReference type="PROSITE" id="PS50850"/>
    </source>
</evidence>
<dbReference type="Pfam" id="PF07690">
    <property type="entry name" value="MFS_1"/>
    <property type="match status" value="1"/>
</dbReference>
<evidence type="ECO:0000313" key="10">
    <source>
        <dbReference type="EMBL" id="TKB55301.1"/>
    </source>
</evidence>
<protein>
    <recommendedName>
        <fullName evidence="8">Bcr/CflA family efflux transporter</fullName>
    </recommendedName>
</protein>
<comment type="similarity">
    <text evidence="2 8">Belongs to the major facilitator superfamily. Bcr/CmlA family.</text>
</comment>
<dbReference type="EMBL" id="SWCJ01000005">
    <property type="protein sequence ID" value="TKB55301.1"/>
    <property type="molecule type" value="Genomic_DNA"/>
</dbReference>
<dbReference type="PANTHER" id="PTHR23502">
    <property type="entry name" value="MAJOR FACILITATOR SUPERFAMILY"/>
    <property type="match status" value="1"/>
</dbReference>
<feature type="transmembrane region" description="Helical" evidence="8">
    <location>
        <begin position="359"/>
        <end position="381"/>
    </location>
</feature>
<feature type="transmembrane region" description="Helical" evidence="8">
    <location>
        <begin position="29"/>
        <end position="46"/>
    </location>
</feature>
<accession>A0A4U1BQL9</accession>
<dbReference type="Proteomes" id="UP000305675">
    <property type="component" value="Unassembled WGS sequence"/>
</dbReference>
<dbReference type="PROSITE" id="PS50850">
    <property type="entry name" value="MFS"/>
    <property type="match status" value="1"/>
</dbReference>
<evidence type="ECO:0000256" key="7">
    <source>
        <dbReference type="ARBA" id="ARBA00023136"/>
    </source>
</evidence>
<feature type="transmembrane region" description="Helical" evidence="8">
    <location>
        <begin position="66"/>
        <end position="85"/>
    </location>
</feature>
<gene>
    <name evidence="10" type="ORF">FCL42_08870</name>
</gene>
<feature type="transmembrane region" description="Helical" evidence="8">
    <location>
        <begin position="328"/>
        <end position="347"/>
    </location>
</feature>
<keyword evidence="3 8" id="KW-0813">Transport</keyword>
<sequence>MNFNFWSSNRCSISLKKVVVTQKSSEQSWYLIALLGVLAGLTPLAIDMYLPALPAIADEFETKVAIAQLSVSFYLVGFAVGQLFYGPLTDAFGRMPILAVSLTVFAFASFMATLVNSVEALIAMRVLQALGGAGGSVVVMAVMRDLYQREQFSRAMSFVMLVMNLAPLLAPVLGGFLLTHGGWRVIFYLLMAIAIGITLAMLFAVGETLAPEKRQRLSLKQAIGQYGNILAHRQTRMYLTIGMFNSAALFLFITGSSYVYIRYFGVPEENFGYLFGINVVMMMVLTSLNARYVARLGSHKMLRIGLWITALGGVTALVAAALGTPHIAWVIGPVILIMAPLGLVAANSTSLSLDAYGKAAGSVAAIGGALRFTSGAVAGMLLSAWHPQSPQPMLLAMAVCSVLALGYYELITKTAVKE</sequence>
<keyword evidence="7 8" id="KW-0472">Membrane</keyword>
<dbReference type="SUPFAM" id="SSF103473">
    <property type="entry name" value="MFS general substrate transporter"/>
    <property type="match status" value="1"/>
</dbReference>
<proteinExistence type="inferred from homology"/>
<dbReference type="GO" id="GO:0005886">
    <property type="term" value="C:plasma membrane"/>
    <property type="evidence" value="ECO:0007669"/>
    <property type="project" value="UniProtKB-SubCell"/>
</dbReference>
<dbReference type="CDD" id="cd17320">
    <property type="entry name" value="MFS_MdfA_MDR_like"/>
    <property type="match status" value="1"/>
</dbReference>
<keyword evidence="5 8" id="KW-0812">Transmembrane</keyword>
<evidence type="ECO:0000256" key="2">
    <source>
        <dbReference type="ARBA" id="ARBA00006236"/>
    </source>
</evidence>